<keyword evidence="3" id="KW-1185">Reference proteome</keyword>
<dbReference type="STRING" id="188937.MA_0930"/>
<dbReference type="HOGENOM" id="CLU_2748120_0_0_2"/>
<evidence type="ECO:0000313" key="2">
    <source>
        <dbReference type="EMBL" id="AAM04363.1"/>
    </source>
</evidence>
<proteinExistence type="predicted"/>
<evidence type="ECO:0000256" key="1">
    <source>
        <dbReference type="SAM" id="Phobius"/>
    </source>
</evidence>
<dbReference type="Proteomes" id="UP000002487">
    <property type="component" value="Chromosome"/>
</dbReference>
<dbReference type="KEGG" id="mac:MA_0930"/>
<evidence type="ECO:0000313" key="3">
    <source>
        <dbReference type="Proteomes" id="UP000002487"/>
    </source>
</evidence>
<reference evidence="2 3" key="1">
    <citation type="journal article" date="2002" name="Genome Res.">
        <title>The genome of Methanosarcina acetivorans reveals extensive metabolic and physiological diversity.</title>
        <authorList>
            <person name="Galagan J.E."/>
            <person name="Nusbaum C."/>
            <person name="Roy A."/>
            <person name="Endrizzi M.G."/>
            <person name="Macdonald P."/>
            <person name="FitzHugh W."/>
            <person name="Calvo S."/>
            <person name="Engels R."/>
            <person name="Smirnov S."/>
            <person name="Atnoor D."/>
            <person name="Brown A."/>
            <person name="Allen N."/>
            <person name="Naylor J."/>
            <person name="Stange-Thomann N."/>
            <person name="DeArellano K."/>
            <person name="Johnson R."/>
            <person name="Linton L."/>
            <person name="McEwan P."/>
            <person name="McKernan K."/>
            <person name="Talamas J."/>
            <person name="Tirrell A."/>
            <person name="Ye W."/>
            <person name="Zimmer A."/>
            <person name="Barber R.D."/>
            <person name="Cann I."/>
            <person name="Graham D.E."/>
            <person name="Grahame D.A."/>
            <person name="Guss A."/>
            <person name="Hedderich R."/>
            <person name="Ingram-Smith C."/>
            <person name="Kuettner C.H."/>
            <person name="Krzycki J.A."/>
            <person name="Leigh J.A."/>
            <person name="Li W."/>
            <person name="Liu J."/>
            <person name="Mukhopadhyay B."/>
            <person name="Reeve J.N."/>
            <person name="Smith K."/>
            <person name="Springer T.A."/>
            <person name="Umayam L.A."/>
            <person name="White O."/>
            <person name="White R.H."/>
            <person name="de Macario E.C."/>
            <person name="Ferry J.G."/>
            <person name="Jarrell K.F."/>
            <person name="Jing H."/>
            <person name="Macario A.J.L."/>
            <person name="Paulsen I."/>
            <person name="Pritchett M."/>
            <person name="Sowers K.R."/>
            <person name="Swanson R.V."/>
            <person name="Zinder S.H."/>
            <person name="Lander E."/>
            <person name="Metcalf W.W."/>
            <person name="Birren B."/>
        </authorList>
    </citation>
    <scope>NUCLEOTIDE SEQUENCE [LARGE SCALE GENOMIC DNA]</scope>
    <source>
        <strain evidence="3">ATCC 35395 / DSM 2834 / JCM 12185 / C2A</strain>
    </source>
</reference>
<name>Q8TS75_METAC</name>
<protein>
    <submittedName>
        <fullName evidence="2">Transmembrane protein MttP</fullName>
    </submittedName>
</protein>
<dbReference type="AlphaFoldDB" id="Q8TS75"/>
<feature type="transmembrane region" description="Helical" evidence="1">
    <location>
        <begin position="28"/>
        <end position="51"/>
    </location>
</feature>
<dbReference type="EnsemblBacteria" id="AAM04363">
    <property type="protein sequence ID" value="AAM04363"/>
    <property type="gene ID" value="MA_0930"/>
</dbReference>
<keyword evidence="1 2" id="KW-0812">Transmembrane</keyword>
<dbReference type="EMBL" id="AE010299">
    <property type="protein sequence ID" value="AAM04363.1"/>
    <property type="molecule type" value="Genomic_DNA"/>
</dbReference>
<sequence length="70" mass="8285">MNEKKEDLTLDLKALKEQESRKRISKGYMWALFCAVFWGIWYLPGTVIWVLNPFDCSEQLRKQTEMGSLL</sequence>
<dbReference type="InParanoid" id="Q8TS75"/>
<keyword evidence="1" id="KW-1133">Transmembrane helix</keyword>
<organism evidence="2 3">
    <name type="scientific">Methanosarcina acetivorans (strain ATCC 35395 / DSM 2834 / JCM 12185 / C2A)</name>
    <dbReference type="NCBI Taxonomy" id="188937"/>
    <lineage>
        <taxon>Archaea</taxon>
        <taxon>Methanobacteriati</taxon>
        <taxon>Methanobacteriota</taxon>
        <taxon>Stenosarchaea group</taxon>
        <taxon>Methanomicrobia</taxon>
        <taxon>Methanosarcinales</taxon>
        <taxon>Methanosarcinaceae</taxon>
        <taxon>Methanosarcina</taxon>
    </lineage>
</organism>
<keyword evidence="1" id="KW-0472">Membrane</keyword>
<gene>
    <name evidence="2" type="ordered locus">MA_0930</name>
</gene>
<accession>Q8TS75</accession>